<sequence>MPAATTHVEFAKDVYRFLPEAQQKEITDLPMFYMGSQGPDMLFFSHFSILPGTLAPIGSRMHEEKIREVLAFLEDYAHRDPALRSYFDGYLCHYALDQNEHPLINAYAHHESVRTGRTESEIHFRIEGEFDVYILGQRGRSWKDYDVYKYLQLSAEDTEKLALMYQAMIKNVFGIDLTVKQLMDDIRDVHRMTRYLKPSKFKYHLASYVESLIKAPKMVSGMMLSDDKKPTALNEAHEVWHPVYAPAESHTESFLDLYEKAERDAVKWIIHHTEDDFCRDFVGEPIK</sequence>
<keyword evidence="3" id="KW-1185">Reference proteome</keyword>
<dbReference type="AlphaFoldDB" id="A0AB35TZA1"/>
<dbReference type="Proteomes" id="UP001286174">
    <property type="component" value="Unassembled WGS sequence"/>
</dbReference>
<gene>
    <name evidence="2" type="ORF">MOZ60_00655</name>
</gene>
<evidence type="ECO:0000259" key="1">
    <source>
        <dbReference type="Pfam" id="PF00882"/>
    </source>
</evidence>
<dbReference type="InterPro" id="IPR029002">
    <property type="entry name" value="PLPC/GPLD1"/>
</dbReference>
<name>A0AB35TZA1_9FIRM</name>
<proteinExistence type="predicted"/>
<accession>A0AB35TZA1</accession>
<organism evidence="2 3">
    <name type="scientific">Grylomicrobium aquisgranensis</name>
    <dbReference type="NCBI Taxonomy" id="2926318"/>
    <lineage>
        <taxon>Bacteria</taxon>
        <taxon>Bacillati</taxon>
        <taxon>Bacillota</taxon>
        <taxon>Erysipelotrichia</taxon>
        <taxon>Erysipelotrichales</taxon>
        <taxon>Erysipelotrichaceae</taxon>
        <taxon>Grylomicrobium</taxon>
    </lineage>
</organism>
<reference evidence="2 3" key="1">
    <citation type="submission" date="2022-03" db="EMBL/GenBank/DDBJ databases">
        <title>Novel taxa within the pig intestine.</title>
        <authorList>
            <person name="Wylensek D."/>
            <person name="Bishof K."/>
            <person name="Afrizal A."/>
            <person name="Clavel T."/>
        </authorList>
    </citation>
    <scope>NUCLEOTIDE SEQUENCE [LARGE SCALE GENOMIC DNA]</scope>
    <source>
        <strain evidence="2 3">CLA-KB-P133</strain>
    </source>
</reference>
<feature type="domain" description="Phospholipase C/D" evidence="1">
    <location>
        <begin position="6"/>
        <end position="150"/>
    </location>
</feature>
<dbReference type="RefSeq" id="WP_370595285.1">
    <property type="nucleotide sequence ID" value="NZ_JALBUR010000001.1"/>
</dbReference>
<dbReference type="Pfam" id="PF00882">
    <property type="entry name" value="Zn_dep_PLPC"/>
    <property type="match status" value="1"/>
</dbReference>
<evidence type="ECO:0000313" key="2">
    <source>
        <dbReference type="EMBL" id="MDX8418598.1"/>
    </source>
</evidence>
<comment type="caution">
    <text evidence="2">The sequence shown here is derived from an EMBL/GenBank/DDBJ whole genome shotgun (WGS) entry which is preliminary data.</text>
</comment>
<protein>
    <submittedName>
        <fullName evidence="2">Zinc dependent phospholipase C family protein</fullName>
    </submittedName>
</protein>
<evidence type="ECO:0000313" key="3">
    <source>
        <dbReference type="Proteomes" id="UP001286174"/>
    </source>
</evidence>
<dbReference type="EMBL" id="JALBUR010000001">
    <property type="protein sequence ID" value="MDX8418598.1"/>
    <property type="molecule type" value="Genomic_DNA"/>
</dbReference>